<reference evidence="1 2" key="1">
    <citation type="submission" date="2015-09" db="EMBL/GenBank/DDBJ databases">
        <title>Genome sequencing project for genomic taxonomy and phylogenomics of Bacillus-like bacteria.</title>
        <authorList>
            <person name="Liu B."/>
            <person name="Wang J."/>
            <person name="Zhu Y."/>
            <person name="Liu G."/>
            <person name="Chen Q."/>
            <person name="Chen Z."/>
            <person name="Lan J."/>
            <person name="Che J."/>
            <person name="Ge C."/>
            <person name="Shi H."/>
            <person name="Pan Z."/>
            <person name="Liu X."/>
        </authorList>
    </citation>
    <scope>NUCLEOTIDE SEQUENCE [LARGE SCALE GENOMIC DNA]</scope>
    <source>
        <strain evidence="1 2">LMG 18435</strain>
    </source>
</reference>
<dbReference type="Proteomes" id="UP000051888">
    <property type="component" value="Unassembled WGS sequence"/>
</dbReference>
<keyword evidence="2" id="KW-1185">Reference proteome</keyword>
<dbReference type="AlphaFoldDB" id="A0A0Q3T933"/>
<evidence type="ECO:0000313" key="1">
    <source>
        <dbReference type="EMBL" id="KQL50536.1"/>
    </source>
</evidence>
<dbReference type="EMBL" id="LJJC01000015">
    <property type="protein sequence ID" value="KQL50536.1"/>
    <property type="molecule type" value="Genomic_DNA"/>
</dbReference>
<dbReference type="Pfam" id="PF01987">
    <property type="entry name" value="AIM24"/>
    <property type="match status" value="1"/>
</dbReference>
<dbReference type="InterPro" id="IPR036983">
    <property type="entry name" value="AIM24_sf"/>
</dbReference>
<dbReference type="RefSeq" id="WP_055742147.1">
    <property type="nucleotide sequence ID" value="NZ_JAAIWL010000002.1"/>
</dbReference>
<name>A0A0Q3T933_9BACI</name>
<proteinExistence type="predicted"/>
<dbReference type="SUPFAM" id="SSF51219">
    <property type="entry name" value="TRAP-like"/>
    <property type="match status" value="1"/>
</dbReference>
<dbReference type="InterPro" id="IPR016031">
    <property type="entry name" value="Trp_RNA-bd_attenuator-like_dom"/>
</dbReference>
<dbReference type="PANTHER" id="PTHR38074">
    <property type="entry name" value="ALTERED INHERITANCE OF MITOCHONDRIA PROTEIN 24, MITOCHONDRIAL"/>
    <property type="match status" value="1"/>
</dbReference>
<comment type="caution">
    <text evidence="1">The sequence shown here is derived from an EMBL/GenBank/DDBJ whole genome shotgun (WGS) entry which is preliminary data.</text>
</comment>
<accession>A0A0Q3T933</accession>
<dbReference type="PATRIC" id="fig|157838.3.peg.5061"/>
<dbReference type="PANTHER" id="PTHR38074:SF1">
    <property type="entry name" value="ALTERED INHERITANCE OF MITOCHONDRIA PROTEIN 24, MITOCHONDRIAL"/>
    <property type="match status" value="1"/>
</dbReference>
<evidence type="ECO:0008006" key="3">
    <source>
        <dbReference type="Google" id="ProtNLM"/>
    </source>
</evidence>
<sequence>MSEAYQVISFVENQNMKIEILEYQHLGGNDNFSIAEKLYFAQKSNIKLRQVRITLKNSSLTAESGALQFMKGDITLKSLGGTGAKGFLKGIASSVLTNESAIKPQYKGSGVIYLEPSFKHYIIVELNNEEIVADKGLFYCCESTVSVSVQAMKNISSAIVGGEGLFQTKVSGSGYCVFEIPVPEEELVEFEIQNEMVQVDGNFTLFRVGNIDFTVEKSTKSIFGSVASGEGLLQTFRGTGKVIIAPTLPVYEKLANAISPITTSKKN</sequence>
<evidence type="ECO:0000313" key="2">
    <source>
        <dbReference type="Proteomes" id="UP000051888"/>
    </source>
</evidence>
<dbReference type="InterPro" id="IPR002838">
    <property type="entry name" value="AIM24"/>
</dbReference>
<gene>
    <name evidence="1" type="ORF">AN964_23040</name>
</gene>
<organism evidence="1 2">
    <name type="scientific">Heyndrickxia shackletonii</name>
    <dbReference type="NCBI Taxonomy" id="157838"/>
    <lineage>
        <taxon>Bacteria</taxon>
        <taxon>Bacillati</taxon>
        <taxon>Bacillota</taxon>
        <taxon>Bacilli</taxon>
        <taxon>Bacillales</taxon>
        <taxon>Bacillaceae</taxon>
        <taxon>Heyndrickxia</taxon>
    </lineage>
</organism>
<protein>
    <recommendedName>
        <fullName evidence="3">Transcriptional regulator</fullName>
    </recommendedName>
</protein>
<dbReference type="OrthoDB" id="9779518at2"/>
<dbReference type="Gene3D" id="3.60.160.10">
    <property type="entry name" value="Mitochondrial biogenesis AIM24"/>
    <property type="match status" value="1"/>
</dbReference>